<organism evidence="3 4">
    <name type="scientific">Dictyocaulus viviparus</name>
    <name type="common">Bovine lungworm</name>
    <dbReference type="NCBI Taxonomy" id="29172"/>
    <lineage>
        <taxon>Eukaryota</taxon>
        <taxon>Metazoa</taxon>
        <taxon>Ecdysozoa</taxon>
        <taxon>Nematoda</taxon>
        <taxon>Chromadorea</taxon>
        <taxon>Rhabditida</taxon>
        <taxon>Rhabditina</taxon>
        <taxon>Rhabditomorpha</taxon>
        <taxon>Strongyloidea</taxon>
        <taxon>Metastrongylidae</taxon>
        <taxon>Dictyocaulus</taxon>
    </lineage>
</organism>
<evidence type="ECO:0000256" key="1">
    <source>
        <dbReference type="SAM" id="Phobius"/>
    </source>
</evidence>
<reference evidence="3 4" key="1">
    <citation type="submission" date="2013-11" db="EMBL/GenBank/DDBJ databases">
        <title>Draft genome of the bovine lungworm Dictyocaulus viviparus.</title>
        <authorList>
            <person name="Mitreva M."/>
        </authorList>
    </citation>
    <scope>NUCLEOTIDE SEQUENCE [LARGE SCALE GENOMIC DNA]</scope>
    <source>
        <strain evidence="3 4">HannoverDv2000</strain>
    </source>
</reference>
<evidence type="ECO:0000256" key="2">
    <source>
        <dbReference type="SAM" id="SignalP"/>
    </source>
</evidence>
<sequence>MIWSYLFVSSVAVIINAYDECVHLPNSDDWEKVVSLCKGRDVIGKNSSNFTLYAIYLTENEFNEFLSNAVEVTMCIVVENTNFETLRFPNVKKWVSCNTGLALQVRRNNELKTISFNKEVKFSSPNSEYVAEIRGNRKLTQDTISSIAVTFSSYQFFMPRYGECSLPDQIDDLSLLNCDAYYGNLAFTSNVDGETPLRGGIVDGCLKIKDTYFTDIDFIRAFNFSPSSMCMNEISGNPFLCLSKNLEEHLSTKMDIMIYNNMDSSCRLYVDRLVVFSIFMGTCFIVLSFVTASIKIYISSK</sequence>
<proteinExistence type="predicted"/>
<feature type="transmembrane region" description="Helical" evidence="1">
    <location>
        <begin position="273"/>
        <end position="298"/>
    </location>
</feature>
<dbReference type="EMBL" id="KN716200">
    <property type="protein sequence ID" value="KJH50668.1"/>
    <property type="molecule type" value="Genomic_DNA"/>
</dbReference>
<evidence type="ECO:0008006" key="5">
    <source>
        <dbReference type="Google" id="ProtNLM"/>
    </source>
</evidence>
<reference evidence="4" key="2">
    <citation type="journal article" date="2016" name="Sci. Rep.">
        <title>Dictyocaulus viviparus genome, variome and transcriptome elucidate lungworm biology and support future intervention.</title>
        <authorList>
            <person name="McNulty S.N."/>
            <person name="Strube C."/>
            <person name="Rosa B.A."/>
            <person name="Martin J.C."/>
            <person name="Tyagi R."/>
            <person name="Choi Y.J."/>
            <person name="Wang Q."/>
            <person name="Hallsworth Pepin K."/>
            <person name="Zhang X."/>
            <person name="Ozersky P."/>
            <person name="Wilson R.K."/>
            <person name="Sternberg P.W."/>
            <person name="Gasser R.B."/>
            <person name="Mitreva M."/>
        </authorList>
    </citation>
    <scope>NUCLEOTIDE SEQUENCE [LARGE SCALE GENOMIC DNA]</scope>
    <source>
        <strain evidence="4">HannoverDv2000</strain>
    </source>
</reference>
<dbReference type="SUPFAM" id="SSF52058">
    <property type="entry name" value="L domain-like"/>
    <property type="match status" value="1"/>
</dbReference>
<evidence type="ECO:0000313" key="3">
    <source>
        <dbReference type="EMBL" id="KJH50668.1"/>
    </source>
</evidence>
<keyword evidence="1" id="KW-0812">Transmembrane</keyword>
<gene>
    <name evidence="3" type="ORF">DICVIV_03188</name>
</gene>
<keyword evidence="2" id="KW-0732">Signal</keyword>
<dbReference type="AlphaFoldDB" id="A0A0D8Y1C9"/>
<feature type="chain" id="PRO_5002336390" description="Receptor L-domain domain-containing protein" evidence="2">
    <location>
        <begin position="18"/>
        <end position="301"/>
    </location>
</feature>
<name>A0A0D8Y1C9_DICVI</name>
<accession>A0A0D8Y1C9</accession>
<dbReference type="OrthoDB" id="5868302at2759"/>
<keyword evidence="1" id="KW-1133">Transmembrane helix</keyword>
<dbReference type="Proteomes" id="UP000053766">
    <property type="component" value="Unassembled WGS sequence"/>
</dbReference>
<protein>
    <recommendedName>
        <fullName evidence="5">Receptor L-domain domain-containing protein</fullName>
    </recommendedName>
</protein>
<keyword evidence="4" id="KW-1185">Reference proteome</keyword>
<evidence type="ECO:0000313" key="4">
    <source>
        <dbReference type="Proteomes" id="UP000053766"/>
    </source>
</evidence>
<feature type="signal peptide" evidence="2">
    <location>
        <begin position="1"/>
        <end position="17"/>
    </location>
</feature>
<keyword evidence="1" id="KW-0472">Membrane</keyword>